<proteinExistence type="predicted"/>
<dbReference type="InterPro" id="IPR013766">
    <property type="entry name" value="Thioredoxin_domain"/>
</dbReference>
<comment type="caution">
    <text evidence="3">The sequence shown here is derived from an EMBL/GenBank/DDBJ whole genome shotgun (WGS) entry which is preliminary data.</text>
</comment>
<feature type="domain" description="Thioredoxin" evidence="2">
    <location>
        <begin position="43"/>
        <end position="215"/>
    </location>
</feature>
<dbReference type="PANTHER" id="PTHR43110:SF1">
    <property type="entry name" value="THIOL PEROXIDASE"/>
    <property type="match status" value="1"/>
</dbReference>
<name>A0ABW5NE87_9FLAO</name>
<dbReference type="PROSITE" id="PS51352">
    <property type="entry name" value="THIOREDOXIN_2"/>
    <property type="match status" value="1"/>
</dbReference>
<dbReference type="EMBL" id="JBHULX010000039">
    <property type="protein sequence ID" value="MFD2593161.1"/>
    <property type="molecule type" value="Genomic_DNA"/>
</dbReference>
<sequence>MKLSKTLAARKAKNKENIPAATWDIMERSTEELKKQSLSSKAIQKGNKLPDFKLPNSTNKLMSIADFTHDFLVISFYRGGWCPFCNMELRALQEVLPKLKKLNTELVAISPETPDHSLTTTEKNALTFSVLSDLNNEYATSLGLTFALPKDLINVYHSFNLHVDIHNGNTDYELPMPATYIINKNREILYSFIPEDYTHRLDVETILEVLSSHQNESSTHHNHH</sequence>
<accession>A0ABW5NE87</accession>
<dbReference type="Proteomes" id="UP001597459">
    <property type="component" value="Unassembled WGS sequence"/>
</dbReference>
<protein>
    <submittedName>
        <fullName evidence="3">Peroxiredoxin-like family protein</fullName>
    </submittedName>
</protein>
<dbReference type="CDD" id="cd02970">
    <property type="entry name" value="PRX_like2"/>
    <property type="match status" value="1"/>
</dbReference>
<gene>
    <name evidence="3" type="ORF">ACFSTE_20145</name>
</gene>
<dbReference type="InterPro" id="IPR036249">
    <property type="entry name" value="Thioredoxin-like_sf"/>
</dbReference>
<evidence type="ECO:0000313" key="4">
    <source>
        <dbReference type="Proteomes" id="UP001597459"/>
    </source>
</evidence>
<evidence type="ECO:0000256" key="1">
    <source>
        <dbReference type="ARBA" id="ARBA00023284"/>
    </source>
</evidence>
<dbReference type="RefSeq" id="WP_378255376.1">
    <property type="nucleotide sequence ID" value="NZ_JBHSJV010000001.1"/>
</dbReference>
<evidence type="ECO:0000259" key="2">
    <source>
        <dbReference type="PROSITE" id="PS51352"/>
    </source>
</evidence>
<dbReference type="InterPro" id="IPR000866">
    <property type="entry name" value="AhpC/TSA"/>
</dbReference>
<dbReference type="PANTHER" id="PTHR43110">
    <property type="entry name" value="THIOL PEROXIDASE"/>
    <property type="match status" value="1"/>
</dbReference>
<keyword evidence="1" id="KW-0676">Redox-active center</keyword>
<keyword evidence="4" id="KW-1185">Reference proteome</keyword>
<dbReference type="Pfam" id="PF00578">
    <property type="entry name" value="AhpC-TSA"/>
    <property type="match status" value="1"/>
</dbReference>
<dbReference type="Gene3D" id="3.40.30.10">
    <property type="entry name" value="Glutaredoxin"/>
    <property type="match status" value="1"/>
</dbReference>
<dbReference type="SUPFAM" id="SSF52833">
    <property type="entry name" value="Thioredoxin-like"/>
    <property type="match status" value="1"/>
</dbReference>
<organism evidence="3 4">
    <name type="scientific">Aquimarina hainanensis</name>
    <dbReference type="NCBI Taxonomy" id="1578017"/>
    <lineage>
        <taxon>Bacteria</taxon>
        <taxon>Pseudomonadati</taxon>
        <taxon>Bacteroidota</taxon>
        <taxon>Flavobacteriia</taxon>
        <taxon>Flavobacteriales</taxon>
        <taxon>Flavobacteriaceae</taxon>
        <taxon>Aquimarina</taxon>
    </lineage>
</organism>
<reference evidence="4" key="1">
    <citation type="journal article" date="2019" name="Int. J. Syst. Evol. Microbiol.">
        <title>The Global Catalogue of Microorganisms (GCM) 10K type strain sequencing project: providing services to taxonomists for standard genome sequencing and annotation.</title>
        <authorList>
            <consortium name="The Broad Institute Genomics Platform"/>
            <consortium name="The Broad Institute Genome Sequencing Center for Infectious Disease"/>
            <person name="Wu L."/>
            <person name="Ma J."/>
        </authorList>
    </citation>
    <scope>NUCLEOTIDE SEQUENCE [LARGE SCALE GENOMIC DNA]</scope>
    <source>
        <strain evidence="4">KCTC 42423</strain>
    </source>
</reference>
<evidence type="ECO:0000313" key="3">
    <source>
        <dbReference type="EMBL" id="MFD2593161.1"/>
    </source>
</evidence>
<dbReference type="InterPro" id="IPR050455">
    <property type="entry name" value="Tpx_Peroxidase_subfamily"/>
</dbReference>